<accession>A0ABQ8ZU33</accession>
<dbReference type="Proteomes" id="UP001141253">
    <property type="component" value="Chromosome 10"/>
</dbReference>
<proteinExistence type="predicted"/>
<dbReference type="EMBL" id="JAPFFI010000024">
    <property type="protein sequence ID" value="KAJ6311773.1"/>
    <property type="molecule type" value="Genomic_DNA"/>
</dbReference>
<reference evidence="1" key="1">
    <citation type="submission" date="2022-10" db="EMBL/GenBank/DDBJ databases">
        <authorList>
            <person name="Hyden B.L."/>
            <person name="Feng K."/>
            <person name="Yates T."/>
            <person name="Jawdy S."/>
            <person name="Smart L.B."/>
            <person name="Muchero W."/>
        </authorList>
    </citation>
    <scope>NUCLEOTIDE SEQUENCE</scope>
    <source>
        <tissue evidence="1">Shoot tip</tissue>
    </source>
</reference>
<name>A0ABQ8ZU33_9ROSI</name>
<evidence type="ECO:0000313" key="1">
    <source>
        <dbReference type="EMBL" id="KAJ6311773.1"/>
    </source>
</evidence>
<gene>
    <name evidence="1" type="ORF">OIU77_013511</name>
</gene>
<sequence>MHSQCLLAALISVPQPLLLIIEEELLKTGEGPFLPVTLESELELCPTPKQANQCLKALPKLNPLFHFNLC</sequence>
<keyword evidence="2" id="KW-1185">Reference proteome</keyword>
<organism evidence="1 2">
    <name type="scientific">Salix suchowensis</name>
    <dbReference type="NCBI Taxonomy" id="1278906"/>
    <lineage>
        <taxon>Eukaryota</taxon>
        <taxon>Viridiplantae</taxon>
        <taxon>Streptophyta</taxon>
        <taxon>Embryophyta</taxon>
        <taxon>Tracheophyta</taxon>
        <taxon>Spermatophyta</taxon>
        <taxon>Magnoliopsida</taxon>
        <taxon>eudicotyledons</taxon>
        <taxon>Gunneridae</taxon>
        <taxon>Pentapetalae</taxon>
        <taxon>rosids</taxon>
        <taxon>fabids</taxon>
        <taxon>Malpighiales</taxon>
        <taxon>Salicaceae</taxon>
        <taxon>Saliceae</taxon>
        <taxon>Salix</taxon>
    </lineage>
</organism>
<reference evidence="1" key="2">
    <citation type="journal article" date="2023" name="Int. J. Mol. Sci.">
        <title>De Novo Assembly and Annotation of 11 Diverse Shrub Willow (Salix) Genomes Reveals Novel Gene Organization in Sex-Linked Regions.</title>
        <authorList>
            <person name="Hyden B."/>
            <person name="Feng K."/>
            <person name="Yates T.B."/>
            <person name="Jawdy S."/>
            <person name="Cereghino C."/>
            <person name="Smart L.B."/>
            <person name="Muchero W."/>
        </authorList>
    </citation>
    <scope>NUCLEOTIDE SEQUENCE</scope>
    <source>
        <tissue evidence="1">Shoot tip</tissue>
    </source>
</reference>
<protein>
    <submittedName>
        <fullName evidence="1">Uncharacterized protein</fullName>
    </submittedName>
</protein>
<comment type="caution">
    <text evidence="1">The sequence shown here is derived from an EMBL/GenBank/DDBJ whole genome shotgun (WGS) entry which is preliminary data.</text>
</comment>
<evidence type="ECO:0000313" key="2">
    <source>
        <dbReference type="Proteomes" id="UP001141253"/>
    </source>
</evidence>